<dbReference type="EMBL" id="CP046453">
    <property type="protein sequence ID" value="QGU05285.1"/>
    <property type="molecule type" value="Genomic_DNA"/>
</dbReference>
<dbReference type="SUPFAM" id="SSF48498">
    <property type="entry name" value="Tetracyclin repressor-like, C-terminal domain"/>
    <property type="match status" value="1"/>
</dbReference>
<dbReference type="Proteomes" id="UP000425178">
    <property type="component" value="Chromosome"/>
</dbReference>
<keyword evidence="1 2" id="KW-0238">DNA-binding</keyword>
<dbReference type="KEGG" id="ccoe:CETAM_10180"/>
<sequence length="243" mass="26871">MYDADTTGLDDNSTVAGVVGVAIEQFSELGFLETRLDTIAKISGISKRMIHYHFGDKKGLYHRCLIEAINRITPAGEELITDSTVPVEGVTRLIDAVYLRMTNHPESIRLLAMESLHRVLNVPELANLHSQSEVSLHLDRLLMLGQDAGAFRPGIGAEDLFYLIGSLAFYRVTNRDMMANLFDMDTTGATNTDGIHRLAVDSVLSFLTANIPDSAHDSYLVPDLVSDDEPQSALEIYDPEEFE</sequence>
<dbReference type="GO" id="GO:0003677">
    <property type="term" value="F:DNA binding"/>
    <property type="evidence" value="ECO:0007669"/>
    <property type="project" value="UniProtKB-UniRule"/>
</dbReference>
<evidence type="ECO:0000313" key="5">
    <source>
        <dbReference type="Proteomes" id="UP000425178"/>
    </source>
</evidence>
<proteinExistence type="predicted"/>
<dbReference type="GO" id="GO:0006355">
    <property type="term" value="P:regulation of DNA-templated transcription"/>
    <property type="evidence" value="ECO:0007669"/>
    <property type="project" value="UniProtKB-ARBA"/>
</dbReference>
<dbReference type="PROSITE" id="PS50977">
    <property type="entry name" value="HTH_TETR_2"/>
    <property type="match status" value="1"/>
</dbReference>
<dbReference type="Pfam" id="PF17938">
    <property type="entry name" value="TetR_C_29"/>
    <property type="match status" value="1"/>
</dbReference>
<dbReference type="InterPro" id="IPR041474">
    <property type="entry name" value="NicS_C"/>
</dbReference>
<protein>
    <submittedName>
        <fullName evidence="4">HTH-type transcriptional repressor NicS</fullName>
    </submittedName>
</protein>
<evidence type="ECO:0000259" key="3">
    <source>
        <dbReference type="PROSITE" id="PS50977"/>
    </source>
</evidence>
<keyword evidence="5" id="KW-1185">Reference proteome</keyword>
<dbReference type="AlphaFoldDB" id="A0A6B8W1K4"/>
<dbReference type="InterPro" id="IPR009057">
    <property type="entry name" value="Homeodomain-like_sf"/>
</dbReference>
<dbReference type="PANTHER" id="PTHR30328:SF54">
    <property type="entry name" value="HTH-TYPE TRANSCRIPTIONAL REPRESSOR SCO4008"/>
    <property type="match status" value="1"/>
</dbReference>
<dbReference type="PRINTS" id="PR00455">
    <property type="entry name" value="HTHTETR"/>
</dbReference>
<gene>
    <name evidence="4" type="primary">nicS</name>
    <name evidence="4" type="ORF">CETAM_10180</name>
</gene>
<dbReference type="RefSeq" id="WP_156228752.1">
    <property type="nucleotide sequence ID" value="NZ_CP046453.1"/>
</dbReference>
<dbReference type="InterPro" id="IPR036271">
    <property type="entry name" value="Tet_transcr_reg_TetR-rel_C_sf"/>
</dbReference>
<dbReference type="InterPro" id="IPR001647">
    <property type="entry name" value="HTH_TetR"/>
</dbReference>
<reference evidence="4 5" key="1">
    <citation type="journal article" date="2021" name="Int. J. Syst. Evol. Microbiol.">
        <title>Classification of three corynebacterial strains isolated from a small paddock in North Rhine-Westphalia: proposal of &lt;i&gt;Corynebacterium kalinowskii&lt;/i&gt; sp. nov., &lt;i&gt;Corynebacterium comes&lt;/i&gt; sp. nov. and &lt;i&gt;Corynebacterium occultum&lt;/i&gt; sp. nov.</title>
        <authorList>
            <person name="Schaffert L."/>
            <person name="Ruwe M."/>
            <person name="Milse J."/>
            <person name="Hanuschka K."/>
            <person name="Ortseifen V."/>
            <person name="Droste J."/>
            <person name="Brandt D."/>
            <person name="Schl L."/>
            <person name="Kutter Y."/>
            <person name="Vinke S."/>
            <person name="Vieh P."/>
            <person name="Jacob L."/>
            <person name="L N.C."/>
            <person name="Schulte-Berndt E."/>
            <person name="Hain C."/>
            <person name="Linder M."/>
            <person name="Schmidt P."/>
            <person name="Wollenschl L."/>
            <person name="Luttermann T."/>
            <person name="Thieme E."/>
            <person name="Hassa J."/>
            <person name="Haak M."/>
            <person name="Wittchen M."/>
            <person name="Mentz A."/>
            <person name="Persicke M."/>
            <person name="Busche T."/>
            <person name="R C."/>
        </authorList>
    </citation>
    <scope>NUCLEOTIDE SEQUENCE [LARGE SCALE GENOMIC DNA]</scope>
    <source>
        <strain evidence="4 5">2019</strain>
    </source>
</reference>
<name>A0A6B8W1K4_9CORY</name>
<organism evidence="4 5">
    <name type="scientific">Corynebacterium comes</name>
    <dbReference type="NCBI Taxonomy" id="2675218"/>
    <lineage>
        <taxon>Bacteria</taxon>
        <taxon>Bacillati</taxon>
        <taxon>Actinomycetota</taxon>
        <taxon>Actinomycetes</taxon>
        <taxon>Mycobacteriales</taxon>
        <taxon>Corynebacteriaceae</taxon>
        <taxon>Corynebacterium</taxon>
    </lineage>
</organism>
<dbReference type="Pfam" id="PF00440">
    <property type="entry name" value="TetR_N"/>
    <property type="match status" value="1"/>
</dbReference>
<dbReference type="InterPro" id="IPR050109">
    <property type="entry name" value="HTH-type_TetR-like_transc_reg"/>
</dbReference>
<dbReference type="SUPFAM" id="SSF46689">
    <property type="entry name" value="Homeodomain-like"/>
    <property type="match status" value="1"/>
</dbReference>
<feature type="DNA-binding region" description="H-T-H motif" evidence="2">
    <location>
        <begin position="35"/>
        <end position="54"/>
    </location>
</feature>
<accession>A0A6B8W1K4</accession>
<evidence type="ECO:0000256" key="1">
    <source>
        <dbReference type="ARBA" id="ARBA00023125"/>
    </source>
</evidence>
<dbReference type="Gene3D" id="1.10.357.10">
    <property type="entry name" value="Tetracycline Repressor, domain 2"/>
    <property type="match status" value="1"/>
</dbReference>
<dbReference type="PANTHER" id="PTHR30328">
    <property type="entry name" value="TRANSCRIPTIONAL REPRESSOR"/>
    <property type="match status" value="1"/>
</dbReference>
<feature type="domain" description="HTH tetR-type" evidence="3">
    <location>
        <begin position="12"/>
        <end position="72"/>
    </location>
</feature>
<evidence type="ECO:0000256" key="2">
    <source>
        <dbReference type="PROSITE-ProRule" id="PRU00335"/>
    </source>
</evidence>
<evidence type="ECO:0000313" key="4">
    <source>
        <dbReference type="EMBL" id="QGU05285.1"/>
    </source>
</evidence>